<keyword evidence="1" id="KW-0812">Transmembrane</keyword>
<feature type="transmembrane region" description="Helical" evidence="1">
    <location>
        <begin position="12"/>
        <end position="33"/>
    </location>
</feature>
<proteinExistence type="predicted"/>
<gene>
    <name evidence="2" type="ORF">S06H3_52541</name>
</gene>
<keyword evidence="1" id="KW-1133">Transmembrane helix</keyword>
<sequence length="46" mass="4975">IMAALIKLWKLDTIGIIGGVTLLGIAALLYLVATHRVHLYGEVSEK</sequence>
<evidence type="ECO:0000313" key="2">
    <source>
        <dbReference type="EMBL" id="GAI50160.1"/>
    </source>
</evidence>
<protein>
    <submittedName>
        <fullName evidence="2">Uncharacterized protein</fullName>
    </submittedName>
</protein>
<reference evidence="2" key="1">
    <citation type="journal article" date="2014" name="Front. Microbiol.">
        <title>High frequency of phylogenetically diverse reductive dehalogenase-homologous genes in deep subseafloor sedimentary metagenomes.</title>
        <authorList>
            <person name="Kawai M."/>
            <person name="Futagami T."/>
            <person name="Toyoda A."/>
            <person name="Takaki Y."/>
            <person name="Nishi S."/>
            <person name="Hori S."/>
            <person name="Arai W."/>
            <person name="Tsubouchi T."/>
            <person name="Morono Y."/>
            <person name="Uchiyama I."/>
            <person name="Ito T."/>
            <person name="Fujiyama A."/>
            <person name="Inagaki F."/>
            <person name="Takami H."/>
        </authorList>
    </citation>
    <scope>NUCLEOTIDE SEQUENCE</scope>
    <source>
        <strain evidence="2">Expedition CK06-06</strain>
    </source>
</reference>
<comment type="caution">
    <text evidence="2">The sequence shown here is derived from an EMBL/GenBank/DDBJ whole genome shotgun (WGS) entry which is preliminary data.</text>
</comment>
<organism evidence="2">
    <name type="scientific">marine sediment metagenome</name>
    <dbReference type="NCBI Taxonomy" id="412755"/>
    <lineage>
        <taxon>unclassified sequences</taxon>
        <taxon>metagenomes</taxon>
        <taxon>ecological metagenomes</taxon>
    </lineage>
</organism>
<feature type="non-terminal residue" evidence="2">
    <location>
        <position position="1"/>
    </location>
</feature>
<evidence type="ECO:0000256" key="1">
    <source>
        <dbReference type="SAM" id="Phobius"/>
    </source>
</evidence>
<name>X1QGL2_9ZZZZ</name>
<dbReference type="AlphaFoldDB" id="X1QGL2"/>
<accession>X1QGL2</accession>
<keyword evidence="1" id="KW-0472">Membrane</keyword>
<dbReference type="EMBL" id="BARV01033427">
    <property type="protein sequence ID" value="GAI50160.1"/>
    <property type="molecule type" value="Genomic_DNA"/>
</dbReference>